<sequence>MIADILAVLSGLLVVIGALFALVGAIGVLRLPDLYTRMHAASKAGTIGSGIILLALAVEAMQVGVITRALAGIVFLLLTAPVSAHLLARAAVTAGLRPWPGTTLDEVTRRQASRITD</sequence>
<feature type="transmembrane region" description="Helical" evidence="1">
    <location>
        <begin position="6"/>
        <end position="29"/>
    </location>
</feature>
<dbReference type="Pfam" id="PF03334">
    <property type="entry name" value="PhaG_MnhG_YufB"/>
    <property type="match status" value="1"/>
</dbReference>
<keyword evidence="1" id="KW-0812">Transmembrane</keyword>
<dbReference type="PANTHER" id="PTHR34703">
    <property type="entry name" value="ANTIPORTER SUBUNIT MNHG2-RELATED"/>
    <property type="match status" value="1"/>
</dbReference>
<dbReference type="InterPro" id="IPR005133">
    <property type="entry name" value="PhaG_MnhG_YufB"/>
</dbReference>
<accession>A0A964T4M4</accession>
<dbReference type="EMBL" id="SPKJ01000036">
    <property type="protein sequence ID" value="MYZ48373.1"/>
    <property type="molecule type" value="Genomic_DNA"/>
</dbReference>
<dbReference type="PANTHER" id="PTHR34703:SF1">
    <property type="entry name" value="ANTIPORTER SUBUNIT MNHG2-RELATED"/>
    <property type="match status" value="1"/>
</dbReference>
<dbReference type="NCBIfam" id="TIGR01300">
    <property type="entry name" value="CPA3_mnhG_phaG"/>
    <property type="match status" value="1"/>
</dbReference>
<gene>
    <name evidence="2" type="ORF">E4O86_11710</name>
</gene>
<feature type="transmembrane region" description="Helical" evidence="1">
    <location>
        <begin position="41"/>
        <end position="63"/>
    </location>
</feature>
<dbReference type="NCBIfam" id="NF009314">
    <property type="entry name" value="PRK12674.1-2"/>
    <property type="match status" value="1"/>
</dbReference>
<dbReference type="RefSeq" id="WP_161140722.1">
    <property type="nucleotide sequence ID" value="NZ_SPKJ01000036.1"/>
</dbReference>
<dbReference type="GO" id="GO:0015385">
    <property type="term" value="F:sodium:proton antiporter activity"/>
    <property type="evidence" value="ECO:0007669"/>
    <property type="project" value="TreeGrafter"/>
</dbReference>
<protein>
    <submittedName>
        <fullName evidence="2">Monovalent cation/H(+) antiporter subunit G</fullName>
    </submittedName>
</protein>
<evidence type="ECO:0000313" key="3">
    <source>
        <dbReference type="Proteomes" id="UP000773614"/>
    </source>
</evidence>
<feature type="transmembrane region" description="Helical" evidence="1">
    <location>
        <begin position="69"/>
        <end position="88"/>
    </location>
</feature>
<name>A0A964T4M4_9HYPH</name>
<evidence type="ECO:0000256" key="1">
    <source>
        <dbReference type="SAM" id="Phobius"/>
    </source>
</evidence>
<organism evidence="2 3">
    <name type="scientific">Propylenella binzhouense</name>
    <dbReference type="NCBI Taxonomy" id="2555902"/>
    <lineage>
        <taxon>Bacteria</taxon>
        <taxon>Pseudomonadati</taxon>
        <taxon>Pseudomonadota</taxon>
        <taxon>Alphaproteobacteria</taxon>
        <taxon>Hyphomicrobiales</taxon>
        <taxon>Propylenellaceae</taxon>
        <taxon>Propylenella</taxon>
    </lineage>
</organism>
<evidence type="ECO:0000313" key="2">
    <source>
        <dbReference type="EMBL" id="MYZ48373.1"/>
    </source>
</evidence>
<comment type="caution">
    <text evidence="2">The sequence shown here is derived from an EMBL/GenBank/DDBJ whole genome shotgun (WGS) entry which is preliminary data.</text>
</comment>
<dbReference type="AlphaFoldDB" id="A0A964T4M4"/>
<dbReference type="Proteomes" id="UP000773614">
    <property type="component" value="Unassembled WGS sequence"/>
</dbReference>
<keyword evidence="1" id="KW-1133">Transmembrane helix</keyword>
<dbReference type="OrthoDB" id="4427992at2"/>
<reference evidence="2" key="1">
    <citation type="submission" date="2019-03" db="EMBL/GenBank/DDBJ databases">
        <title>Afifella sp. nov., isolated from activated sludge.</title>
        <authorList>
            <person name="Li Q."/>
            <person name="Liu Y."/>
        </authorList>
    </citation>
    <scope>NUCLEOTIDE SEQUENCE</scope>
    <source>
        <strain evidence="2">L72</strain>
    </source>
</reference>
<proteinExistence type="predicted"/>
<keyword evidence="1" id="KW-0472">Membrane</keyword>
<keyword evidence="3" id="KW-1185">Reference proteome</keyword>